<reference evidence="2" key="2">
    <citation type="submission" date="2014-07" db="EMBL/GenBank/DDBJ databases">
        <authorList>
            <person name="Hull J."/>
        </authorList>
    </citation>
    <scope>NUCLEOTIDE SEQUENCE</scope>
</reference>
<gene>
    <name evidence="2" type="primary">DRB2</name>
    <name evidence="2" type="ORF">CM83_100635</name>
    <name evidence="3" type="ORF">g.14530</name>
</gene>
<protein>
    <submittedName>
        <fullName evidence="2">Double-stranded RNA-binding protein 2</fullName>
    </submittedName>
</protein>
<reference evidence="3" key="3">
    <citation type="journal article" date="2016" name="Gigascience">
        <title>De novo construction of an expanded transcriptome assembly for the western tarnished plant bug, Lygus hesperus.</title>
        <authorList>
            <person name="Tassone E.E."/>
            <person name="Geib S.M."/>
            <person name="Hall B."/>
            <person name="Fabrick J.A."/>
            <person name="Brent C.S."/>
            <person name="Hull J.J."/>
        </authorList>
    </citation>
    <scope>NUCLEOTIDE SEQUENCE</scope>
</reference>
<evidence type="ECO:0000313" key="2">
    <source>
        <dbReference type="EMBL" id="JAG38019.1"/>
    </source>
</evidence>
<evidence type="ECO:0000313" key="3">
    <source>
        <dbReference type="EMBL" id="JAQ01525.1"/>
    </source>
</evidence>
<accession>A0A0A9Z0Q0</accession>
<feature type="region of interest" description="Disordered" evidence="1">
    <location>
        <begin position="83"/>
        <end position="102"/>
    </location>
</feature>
<proteinExistence type="predicted"/>
<name>A0A0A9Z0Q0_LYGHE</name>
<evidence type="ECO:0000256" key="1">
    <source>
        <dbReference type="SAM" id="MobiDB-lite"/>
    </source>
</evidence>
<dbReference type="EMBL" id="GDHC01017104">
    <property type="protein sequence ID" value="JAQ01525.1"/>
    <property type="molecule type" value="Transcribed_RNA"/>
</dbReference>
<sequence>MDINTTRPTLSAPTRPTQSTTLLALGYMQPISSTVYGAHTATVSAHKIHDMVEQNYSSYFARFSSNDDCGTINHVFRDSEACKDSNDNPEGTVTGCTPRLQC</sequence>
<dbReference type="EMBL" id="GBHO01005585">
    <property type="protein sequence ID" value="JAG38019.1"/>
    <property type="molecule type" value="Transcribed_RNA"/>
</dbReference>
<dbReference type="AlphaFoldDB" id="A0A0A9Z0Q0"/>
<organism evidence="2">
    <name type="scientific">Lygus hesperus</name>
    <name type="common">Western plant bug</name>
    <dbReference type="NCBI Taxonomy" id="30085"/>
    <lineage>
        <taxon>Eukaryota</taxon>
        <taxon>Metazoa</taxon>
        <taxon>Ecdysozoa</taxon>
        <taxon>Arthropoda</taxon>
        <taxon>Hexapoda</taxon>
        <taxon>Insecta</taxon>
        <taxon>Pterygota</taxon>
        <taxon>Neoptera</taxon>
        <taxon>Paraneoptera</taxon>
        <taxon>Hemiptera</taxon>
        <taxon>Heteroptera</taxon>
        <taxon>Panheteroptera</taxon>
        <taxon>Cimicomorpha</taxon>
        <taxon>Miridae</taxon>
        <taxon>Mirini</taxon>
        <taxon>Lygus</taxon>
    </lineage>
</organism>
<reference evidence="2" key="1">
    <citation type="journal article" date="2014" name="PLoS ONE">
        <title>Transcriptome-Based Identification of ABC Transporters in the Western Tarnished Plant Bug Lygus hesperus.</title>
        <authorList>
            <person name="Hull J.J."/>
            <person name="Chaney K."/>
            <person name="Geib S.M."/>
            <person name="Fabrick J.A."/>
            <person name="Brent C.S."/>
            <person name="Walsh D."/>
            <person name="Lavine L.C."/>
        </authorList>
    </citation>
    <scope>NUCLEOTIDE SEQUENCE</scope>
</reference>